<sequence>MIDNVVTAISVAPDSPPDLTGSKSSKSSSFHSSSRRSIPDGILSDISNFEDIGLDEDLDVPRIDHTHLGKDRLAARPSLRRVSSGGHATMRNITPRAPVRELTLPEKKKNNNDYPQLKAQINGALSAMQSLALPRRDVTGKRGGASGPSNQSLQPRSPSLSRPRTRSPFAEQQQRRPLSRRPPRQIAQQTPSDPERIPAVLLQTPEERPGAGG</sequence>
<dbReference type="VEuPathDB" id="FungiDB:D8B26_008279"/>
<dbReference type="Proteomes" id="UP000002497">
    <property type="component" value="Unassembled WGS sequence"/>
</dbReference>
<name>E9DGR3_COCPS</name>
<proteinExistence type="predicted"/>
<dbReference type="VEuPathDB" id="FungiDB:CPSG_09012"/>
<reference evidence="3" key="2">
    <citation type="submission" date="2010-03" db="EMBL/GenBank/DDBJ databases">
        <title>The genome sequence of Coccidioides posadasii strain Silveira.</title>
        <authorList>
            <consortium name="The Broad Institute Genome Sequencing Center for Infectious Disease"/>
            <person name="Neafsey D."/>
            <person name="Orbach M."/>
            <person name="Henn M.R."/>
            <person name="Cole G.T."/>
            <person name="Galgiani J."/>
            <person name="Gardner M.J."/>
            <person name="Kirkland T.N."/>
            <person name="Taylor J.W."/>
            <person name="Young S.K."/>
            <person name="Zeng Q."/>
            <person name="Koehrsen M."/>
            <person name="Alvarado L."/>
            <person name="Berlin A."/>
            <person name="Borenstein D."/>
            <person name="Chapman S.B."/>
            <person name="Chen Z."/>
            <person name="Engels R."/>
            <person name="Freedman E."/>
            <person name="Gellesch M."/>
            <person name="Goldberg J."/>
            <person name="Griggs A."/>
            <person name="Gujja S."/>
            <person name="Heilman E."/>
            <person name="Heiman D."/>
            <person name="Howarth C."/>
            <person name="Jen D."/>
            <person name="Larson L."/>
            <person name="Mehta T."/>
            <person name="Neiman D."/>
            <person name="Park D."/>
            <person name="Pearson M."/>
            <person name="Richards J."/>
            <person name="Roberts A."/>
            <person name="Saif S."/>
            <person name="Shea T."/>
            <person name="Shenoy N."/>
            <person name="Sisk P."/>
            <person name="Stolte C."/>
            <person name="Sykes S."/>
            <person name="Walk T."/>
            <person name="White J."/>
            <person name="Yandava C."/>
            <person name="Haas B."/>
            <person name="Nusbaum C."/>
            <person name="Birren B."/>
        </authorList>
    </citation>
    <scope>NUCLEOTIDE SEQUENCE [LARGE SCALE GENOMIC DNA]</scope>
    <source>
        <strain evidence="3">RMSCC 757 / Silveira</strain>
    </source>
</reference>
<accession>E9DGR3</accession>
<feature type="region of interest" description="Disordered" evidence="1">
    <location>
        <begin position="137"/>
        <end position="213"/>
    </location>
</feature>
<dbReference type="HOGENOM" id="CLU_1294288_0_0_1"/>
<dbReference type="STRING" id="443226.E9DGR3"/>
<evidence type="ECO:0000313" key="2">
    <source>
        <dbReference type="EMBL" id="EFW14424.1"/>
    </source>
</evidence>
<reference evidence="3" key="1">
    <citation type="journal article" date="2010" name="Genome Res.">
        <title>Population genomic sequencing of Coccidioides fungi reveals recent hybridization and transposon control.</title>
        <authorList>
            <person name="Neafsey D.E."/>
            <person name="Barker B.M."/>
            <person name="Sharpton T.J."/>
            <person name="Stajich J.E."/>
            <person name="Park D.J."/>
            <person name="Whiston E."/>
            <person name="Hung C.-Y."/>
            <person name="McMahan C."/>
            <person name="White J."/>
            <person name="Sykes S."/>
            <person name="Heiman D."/>
            <person name="Young S."/>
            <person name="Zeng Q."/>
            <person name="Abouelleil A."/>
            <person name="Aftuck L."/>
            <person name="Bessette D."/>
            <person name="Brown A."/>
            <person name="FitzGerald M."/>
            <person name="Lui A."/>
            <person name="Macdonald J.P."/>
            <person name="Priest M."/>
            <person name="Orbach M.J."/>
            <person name="Galgiani J.N."/>
            <person name="Kirkland T.N."/>
            <person name="Cole G.T."/>
            <person name="Birren B.W."/>
            <person name="Henn M.R."/>
            <person name="Taylor J.W."/>
            <person name="Rounsley S.D."/>
        </authorList>
    </citation>
    <scope>NUCLEOTIDE SEQUENCE [LARGE SCALE GENOMIC DNA]</scope>
    <source>
        <strain evidence="3">RMSCC 757 / Silveira</strain>
    </source>
</reference>
<feature type="region of interest" description="Disordered" evidence="1">
    <location>
        <begin position="9"/>
        <end position="42"/>
    </location>
</feature>
<gene>
    <name evidence="2" type="ORF">CPSG_09012</name>
</gene>
<evidence type="ECO:0000256" key="1">
    <source>
        <dbReference type="SAM" id="MobiDB-lite"/>
    </source>
</evidence>
<keyword evidence="3" id="KW-1185">Reference proteome</keyword>
<feature type="compositionally biased region" description="Low complexity" evidence="1">
    <location>
        <begin position="148"/>
        <end position="168"/>
    </location>
</feature>
<evidence type="ECO:0000313" key="3">
    <source>
        <dbReference type="Proteomes" id="UP000002497"/>
    </source>
</evidence>
<protein>
    <submittedName>
        <fullName evidence="2">Uncharacterized protein</fullName>
    </submittedName>
</protein>
<feature type="compositionally biased region" description="Low complexity" evidence="1">
    <location>
        <begin position="22"/>
        <end position="36"/>
    </location>
</feature>
<dbReference type="EMBL" id="GL636506">
    <property type="protein sequence ID" value="EFW14424.1"/>
    <property type="molecule type" value="Genomic_DNA"/>
</dbReference>
<feature type="region of interest" description="Disordered" evidence="1">
    <location>
        <begin position="69"/>
        <end position="92"/>
    </location>
</feature>
<organism evidence="3">
    <name type="scientific">Coccidioides posadasii (strain RMSCC 757 / Silveira)</name>
    <name type="common">Valley fever fungus</name>
    <dbReference type="NCBI Taxonomy" id="443226"/>
    <lineage>
        <taxon>Eukaryota</taxon>
        <taxon>Fungi</taxon>
        <taxon>Dikarya</taxon>
        <taxon>Ascomycota</taxon>
        <taxon>Pezizomycotina</taxon>
        <taxon>Eurotiomycetes</taxon>
        <taxon>Eurotiomycetidae</taxon>
        <taxon>Onygenales</taxon>
        <taxon>Onygenaceae</taxon>
        <taxon>Coccidioides</taxon>
    </lineage>
</organism>
<dbReference type="AlphaFoldDB" id="E9DGR3"/>